<dbReference type="EMBL" id="ML119662">
    <property type="protein sequence ID" value="RPA83824.1"/>
    <property type="molecule type" value="Genomic_DNA"/>
</dbReference>
<proteinExistence type="inferred from homology"/>
<feature type="region of interest" description="Disordered" evidence="4">
    <location>
        <begin position="101"/>
        <end position="125"/>
    </location>
</feature>
<feature type="domain" description="Ribosomal eL28/Mak16" evidence="5">
    <location>
        <begin position="3"/>
        <end position="101"/>
    </location>
</feature>
<evidence type="ECO:0000259" key="5">
    <source>
        <dbReference type="Pfam" id="PF01778"/>
    </source>
</evidence>
<dbReference type="PANTHER" id="PTHR10544">
    <property type="entry name" value="60S RIBOSOMAL PROTEIN L28"/>
    <property type="match status" value="1"/>
</dbReference>
<dbReference type="Proteomes" id="UP000275078">
    <property type="component" value="Unassembled WGS sequence"/>
</dbReference>
<dbReference type="InterPro" id="IPR029004">
    <property type="entry name" value="Ribosomal_eL28/Mak16"/>
</dbReference>
<evidence type="ECO:0000313" key="6">
    <source>
        <dbReference type="EMBL" id="RPA83824.1"/>
    </source>
</evidence>
<evidence type="ECO:0000313" key="7">
    <source>
        <dbReference type="Proteomes" id="UP000275078"/>
    </source>
</evidence>
<name>A0A3N4IQF8_ASCIM</name>
<dbReference type="GO" id="GO:1990904">
    <property type="term" value="C:ribonucleoprotein complex"/>
    <property type="evidence" value="ECO:0007669"/>
    <property type="project" value="UniProtKB-KW"/>
</dbReference>
<dbReference type="OrthoDB" id="338850at2759"/>
<comment type="similarity">
    <text evidence="1">Belongs to the eukaryotic ribosomal protein eL28 family.</text>
</comment>
<dbReference type="Gene3D" id="3.30.390.110">
    <property type="match status" value="1"/>
</dbReference>
<accession>A0A3N4IQF8</accession>
<gene>
    <name evidence="6" type="ORF">BJ508DRAFT_304351</name>
</gene>
<evidence type="ECO:0000256" key="3">
    <source>
        <dbReference type="ARBA" id="ARBA00023274"/>
    </source>
</evidence>
<dbReference type="AlphaFoldDB" id="A0A3N4IQF8"/>
<sequence length="125" mass="13400">MTVTFSREPLNLVNLHSRKYSGLVNEKAIGVVPAPNGGVTLLTKKDATKHSNKPASVINSTTFGPNTQPRKTYAGIVNSTAKKYYRPDLRKAAVARASAIKLSQRAKKDKAPAKPRGKKAVVASS</sequence>
<dbReference type="Pfam" id="PF01778">
    <property type="entry name" value="Ribosomal_L28e"/>
    <property type="match status" value="1"/>
</dbReference>
<dbReference type="GO" id="GO:0006412">
    <property type="term" value="P:translation"/>
    <property type="evidence" value="ECO:0007669"/>
    <property type="project" value="InterPro"/>
</dbReference>
<evidence type="ECO:0000256" key="4">
    <source>
        <dbReference type="SAM" id="MobiDB-lite"/>
    </source>
</evidence>
<keyword evidence="7" id="KW-1185">Reference proteome</keyword>
<keyword evidence="2 6" id="KW-0689">Ribosomal protein</keyword>
<keyword evidence="3" id="KW-0687">Ribonucleoprotein</keyword>
<dbReference type="STRING" id="1160509.A0A3N4IQF8"/>
<evidence type="ECO:0000256" key="1">
    <source>
        <dbReference type="ARBA" id="ARBA00007926"/>
    </source>
</evidence>
<dbReference type="InterPro" id="IPR002672">
    <property type="entry name" value="Ribosomal_eL28"/>
</dbReference>
<feature type="compositionally biased region" description="Basic residues" evidence="4">
    <location>
        <begin position="104"/>
        <end position="119"/>
    </location>
</feature>
<reference evidence="6 7" key="1">
    <citation type="journal article" date="2018" name="Nat. Ecol. Evol.">
        <title>Pezizomycetes genomes reveal the molecular basis of ectomycorrhizal truffle lifestyle.</title>
        <authorList>
            <person name="Murat C."/>
            <person name="Payen T."/>
            <person name="Noel B."/>
            <person name="Kuo A."/>
            <person name="Morin E."/>
            <person name="Chen J."/>
            <person name="Kohler A."/>
            <person name="Krizsan K."/>
            <person name="Balestrini R."/>
            <person name="Da Silva C."/>
            <person name="Montanini B."/>
            <person name="Hainaut M."/>
            <person name="Levati E."/>
            <person name="Barry K.W."/>
            <person name="Belfiori B."/>
            <person name="Cichocki N."/>
            <person name="Clum A."/>
            <person name="Dockter R.B."/>
            <person name="Fauchery L."/>
            <person name="Guy J."/>
            <person name="Iotti M."/>
            <person name="Le Tacon F."/>
            <person name="Lindquist E.A."/>
            <person name="Lipzen A."/>
            <person name="Malagnac F."/>
            <person name="Mello A."/>
            <person name="Molinier V."/>
            <person name="Miyauchi S."/>
            <person name="Poulain J."/>
            <person name="Riccioni C."/>
            <person name="Rubini A."/>
            <person name="Sitrit Y."/>
            <person name="Splivallo R."/>
            <person name="Traeger S."/>
            <person name="Wang M."/>
            <person name="Zifcakova L."/>
            <person name="Wipf D."/>
            <person name="Zambonelli A."/>
            <person name="Paolocci F."/>
            <person name="Nowrousian M."/>
            <person name="Ottonello S."/>
            <person name="Baldrian P."/>
            <person name="Spatafora J.W."/>
            <person name="Henrissat B."/>
            <person name="Nagy L.G."/>
            <person name="Aury J.M."/>
            <person name="Wincker P."/>
            <person name="Grigoriev I.V."/>
            <person name="Bonfante P."/>
            <person name="Martin F.M."/>
        </authorList>
    </citation>
    <scope>NUCLEOTIDE SEQUENCE [LARGE SCALE GENOMIC DNA]</scope>
    <source>
        <strain evidence="6 7">RN42</strain>
    </source>
</reference>
<protein>
    <submittedName>
        <fullName evidence="6">Ribosomal protein L28e</fullName>
    </submittedName>
</protein>
<organism evidence="6 7">
    <name type="scientific">Ascobolus immersus RN42</name>
    <dbReference type="NCBI Taxonomy" id="1160509"/>
    <lineage>
        <taxon>Eukaryota</taxon>
        <taxon>Fungi</taxon>
        <taxon>Dikarya</taxon>
        <taxon>Ascomycota</taxon>
        <taxon>Pezizomycotina</taxon>
        <taxon>Pezizomycetes</taxon>
        <taxon>Pezizales</taxon>
        <taxon>Ascobolaceae</taxon>
        <taxon>Ascobolus</taxon>
    </lineage>
</organism>
<evidence type="ECO:0000256" key="2">
    <source>
        <dbReference type="ARBA" id="ARBA00022980"/>
    </source>
</evidence>
<dbReference type="GO" id="GO:0003735">
    <property type="term" value="F:structural constituent of ribosome"/>
    <property type="evidence" value="ECO:0007669"/>
    <property type="project" value="InterPro"/>
</dbReference>
<dbReference type="GO" id="GO:0005840">
    <property type="term" value="C:ribosome"/>
    <property type="evidence" value="ECO:0007669"/>
    <property type="project" value="UniProtKB-KW"/>
</dbReference>